<dbReference type="GO" id="GO:0030422">
    <property type="term" value="P:siRNA processing"/>
    <property type="evidence" value="ECO:0007669"/>
    <property type="project" value="TreeGrafter"/>
</dbReference>
<dbReference type="GO" id="GO:0003968">
    <property type="term" value="F:RNA-directed RNA polymerase activity"/>
    <property type="evidence" value="ECO:0007669"/>
    <property type="project" value="UniProtKB-KW"/>
</dbReference>
<dbReference type="EC" id="2.7.7.48" evidence="1"/>
<evidence type="ECO:0000313" key="3">
    <source>
        <dbReference type="EMBL" id="KOS18207.1"/>
    </source>
</evidence>
<dbReference type="GO" id="GO:0003723">
    <property type="term" value="F:RNA binding"/>
    <property type="evidence" value="ECO:0007669"/>
    <property type="project" value="UniProtKB-KW"/>
</dbReference>
<comment type="caution">
    <text evidence="3">The sequence shown here is derived from an EMBL/GenBank/DDBJ whole genome shotgun (WGS) entry which is preliminary data.</text>
</comment>
<evidence type="ECO:0000259" key="2">
    <source>
        <dbReference type="Pfam" id="PF05183"/>
    </source>
</evidence>
<dbReference type="AlphaFoldDB" id="A0A0M8MWD5"/>
<dbReference type="Proteomes" id="UP000053831">
    <property type="component" value="Unassembled WGS sequence"/>
</dbReference>
<keyword evidence="1" id="KW-0694">RNA-binding</keyword>
<protein>
    <recommendedName>
        <fullName evidence="1">RNA-dependent RNA polymerase</fullName>
        <ecNumber evidence="1">2.7.7.48</ecNumber>
    </recommendedName>
</protein>
<comment type="similarity">
    <text evidence="1">Belongs to the RdRP family.</text>
</comment>
<keyword evidence="4" id="KW-1185">Reference proteome</keyword>
<organism evidence="3 4">
    <name type="scientific">Escovopsis weberi</name>
    <dbReference type="NCBI Taxonomy" id="150374"/>
    <lineage>
        <taxon>Eukaryota</taxon>
        <taxon>Fungi</taxon>
        <taxon>Dikarya</taxon>
        <taxon>Ascomycota</taxon>
        <taxon>Pezizomycotina</taxon>
        <taxon>Sordariomycetes</taxon>
        <taxon>Hypocreomycetidae</taxon>
        <taxon>Hypocreales</taxon>
        <taxon>Hypocreaceae</taxon>
        <taxon>Escovopsis</taxon>
    </lineage>
</organism>
<dbReference type="Pfam" id="PF05183">
    <property type="entry name" value="RdRP"/>
    <property type="match status" value="1"/>
</dbReference>
<comment type="catalytic activity">
    <reaction evidence="1">
        <text>RNA(n) + a ribonucleoside 5'-triphosphate = RNA(n+1) + diphosphate</text>
        <dbReference type="Rhea" id="RHEA:21248"/>
        <dbReference type="Rhea" id="RHEA-COMP:14527"/>
        <dbReference type="Rhea" id="RHEA-COMP:17342"/>
        <dbReference type="ChEBI" id="CHEBI:33019"/>
        <dbReference type="ChEBI" id="CHEBI:61557"/>
        <dbReference type="ChEBI" id="CHEBI:140395"/>
        <dbReference type="EC" id="2.7.7.48"/>
    </reaction>
</comment>
<evidence type="ECO:0000256" key="1">
    <source>
        <dbReference type="RuleBase" id="RU363098"/>
    </source>
</evidence>
<dbReference type="GO" id="GO:0031380">
    <property type="term" value="C:nuclear RNA-directed RNA polymerase complex"/>
    <property type="evidence" value="ECO:0007669"/>
    <property type="project" value="TreeGrafter"/>
</dbReference>
<name>A0A0M8MWD5_ESCWE</name>
<dbReference type="PANTHER" id="PTHR23079:SF55">
    <property type="entry name" value="RNA-DIRECTED RNA POLYMERASE"/>
    <property type="match status" value="1"/>
</dbReference>
<sequence length="377" mass="42169">MNYTANKPPELDRDVHVDDLKDFFVNYLKNNNLGLIATAHLGWADLCGPKSEKCLRLASLHSKAVDYSKTGEPAEMLNSDHLRKWPHFMEKRLVYHSQKALGLVYDRVIKQKIEFSPDWQPSFDQRISKRFELDDAILDEALAIKEQYDIAVRRILSQHNLGTEFELYSGWAMMGPAVGSDYKRQEDLGCEYDALKQRLRDTCYEAAGGYDETKIDRFVAAMYRVTEEQINAALSESRDGCDSTGGAAIDIQGGRLEATSMPLMSFPWIFPEVMTRLALGERYNPRKSVLAAAHRVSVPIVQSKAAQGRHGISQGPIMGREIASGNGAKGSENNWSEEVANGLSEQDEDATQNQSDVVEIAGPVNNAMNRLSIFDDD</sequence>
<dbReference type="InterPro" id="IPR007855">
    <property type="entry name" value="RDRP"/>
</dbReference>
<keyword evidence="1 3" id="KW-0696">RNA-directed RNA polymerase</keyword>
<evidence type="ECO:0000313" key="4">
    <source>
        <dbReference type="Proteomes" id="UP000053831"/>
    </source>
</evidence>
<proteinExistence type="inferred from homology"/>
<dbReference type="InterPro" id="IPR057596">
    <property type="entry name" value="RDRP_core"/>
</dbReference>
<keyword evidence="1" id="KW-0808">Transferase</keyword>
<dbReference type="OrthoDB" id="6513042at2759"/>
<reference evidence="3 4" key="1">
    <citation type="submission" date="2015-07" db="EMBL/GenBank/DDBJ databases">
        <title>The genome of the fungus Escovopsis weberi, a specialized disease agent of ant agriculture.</title>
        <authorList>
            <person name="de Man T.J."/>
            <person name="Stajich J.E."/>
            <person name="Kubicek C.P."/>
            <person name="Chenthamara K."/>
            <person name="Atanasova L."/>
            <person name="Druzhinina I.S."/>
            <person name="Birnbaum S."/>
            <person name="Barribeau S.M."/>
            <person name="Teiling C."/>
            <person name="Suen G."/>
            <person name="Currie C."/>
            <person name="Gerardo N.M."/>
        </authorList>
    </citation>
    <scope>NUCLEOTIDE SEQUENCE [LARGE SCALE GENOMIC DNA]</scope>
</reference>
<gene>
    <name evidence="3" type="ORF">ESCO_003226</name>
</gene>
<dbReference type="PANTHER" id="PTHR23079">
    <property type="entry name" value="RNA-DEPENDENT RNA POLYMERASE"/>
    <property type="match status" value="1"/>
</dbReference>
<dbReference type="STRING" id="150374.A0A0M8MWD5"/>
<accession>A0A0M8MWD5</accession>
<dbReference type="EMBL" id="LGSR01000022">
    <property type="protein sequence ID" value="KOS18207.1"/>
    <property type="molecule type" value="Genomic_DNA"/>
</dbReference>
<feature type="domain" description="RDRP core" evidence="2">
    <location>
        <begin position="1"/>
        <end position="108"/>
    </location>
</feature>
<keyword evidence="1" id="KW-0548">Nucleotidyltransferase</keyword>